<gene>
    <name evidence="1" type="ORF">BCR38DRAFT_410268</name>
</gene>
<dbReference type="OrthoDB" id="4748465at2759"/>
<comment type="caution">
    <text evidence="1">The sequence shown here is derived from an EMBL/GenBank/DDBJ whole genome shotgun (WGS) entry which is preliminary data.</text>
</comment>
<dbReference type="Proteomes" id="UP000193689">
    <property type="component" value="Unassembled WGS sequence"/>
</dbReference>
<dbReference type="EMBL" id="MCFJ01000008">
    <property type="protein sequence ID" value="ORY63333.1"/>
    <property type="molecule type" value="Genomic_DNA"/>
</dbReference>
<keyword evidence="2" id="KW-1185">Reference proteome</keyword>
<accession>A0A1Y2DVP6</accession>
<dbReference type="AlphaFoldDB" id="A0A1Y2DVP6"/>
<name>A0A1Y2DVP6_9PEZI</name>
<evidence type="ECO:0000313" key="1">
    <source>
        <dbReference type="EMBL" id="ORY63333.1"/>
    </source>
</evidence>
<evidence type="ECO:0000313" key="2">
    <source>
        <dbReference type="Proteomes" id="UP000193689"/>
    </source>
</evidence>
<dbReference type="GeneID" id="63774656"/>
<proteinExistence type="predicted"/>
<dbReference type="RefSeq" id="XP_040714990.1">
    <property type="nucleotide sequence ID" value="XM_040858444.1"/>
</dbReference>
<reference evidence="1 2" key="1">
    <citation type="submission" date="2016-07" db="EMBL/GenBank/DDBJ databases">
        <title>Pervasive Adenine N6-methylation of Active Genes in Fungi.</title>
        <authorList>
            <consortium name="DOE Joint Genome Institute"/>
            <person name="Mondo S.J."/>
            <person name="Dannebaum R.O."/>
            <person name="Kuo R.C."/>
            <person name="Labutti K."/>
            <person name="Haridas S."/>
            <person name="Kuo A."/>
            <person name="Salamov A."/>
            <person name="Ahrendt S.R."/>
            <person name="Lipzen A."/>
            <person name="Sullivan W."/>
            <person name="Andreopoulos W.B."/>
            <person name="Clum A."/>
            <person name="Lindquist E."/>
            <person name="Daum C."/>
            <person name="Ramamoorthy G.K."/>
            <person name="Gryganskyi A."/>
            <person name="Culley D."/>
            <person name="Magnuson J.K."/>
            <person name="James T.Y."/>
            <person name="O'Malley M.A."/>
            <person name="Stajich J.E."/>
            <person name="Spatafora J.W."/>
            <person name="Visel A."/>
            <person name="Grigoriev I.V."/>
        </authorList>
    </citation>
    <scope>NUCLEOTIDE SEQUENCE [LARGE SCALE GENOMIC DNA]</scope>
    <source>
        <strain evidence="1 2">CBS 129021</strain>
    </source>
</reference>
<protein>
    <submittedName>
        <fullName evidence="1">Uncharacterized protein</fullName>
    </submittedName>
</protein>
<organism evidence="1 2">
    <name type="scientific">Pseudomassariella vexata</name>
    <dbReference type="NCBI Taxonomy" id="1141098"/>
    <lineage>
        <taxon>Eukaryota</taxon>
        <taxon>Fungi</taxon>
        <taxon>Dikarya</taxon>
        <taxon>Ascomycota</taxon>
        <taxon>Pezizomycotina</taxon>
        <taxon>Sordariomycetes</taxon>
        <taxon>Xylariomycetidae</taxon>
        <taxon>Amphisphaeriales</taxon>
        <taxon>Pseudomassariaceae</taxon>
        <taxon>Pseudomassariella</taxon>
    </lineage>
</organism>
<sequence length="209" mass="24676">MMRKQSKKKEFVLKWYRWYFTPENEGYLDGYSNWRIYKDSFYAACRLIGLDISTWLTYSGKEITEVDERLLALKLKNTTKASFLDKLVSLHFGTQLCQYLEALFESRNIAREVATLHVTHLEYRGGDPTKFVTQWNNKVRQQRLLAAEPLSINMERILFLSAIKKKAHRAYNVVRLMEREISTKPVSLGKIKADFTDEIRGYWRGRFVA</sequence>
<dbReference type="InParanoid" id="A0A1Y2DVP6"/>